<dbReference type="Gene3D" id="1.10.287.1350">
    <property type="match status" value="1"/>
</dbReference>
<feature type="domain" description="O-methyltransferase C-terminal" evidence="5">
    <location>
        <begin position="121"/>
        <end position="323"/>
    </location>
</feature>
<dbReference type="PANTHER" id="PTHR43712">
    <property type="entry name" value="PUTATIVE (AFU_ORTHOLOGUE AFUA_4G14580)-RELATED"/>
    <property type="match status" value="1"/>
</dbReference>
<accession>A0AAE8JP66</accession>
<keyword evidence="1 6" id="KW-0489">Methyltransferase</keyword>
<evidence type="ECO:0000256" key="4">
    <source>
        <dbReference type="PIRSR" id="PIRSR005739-1"/>
    </source>
</evidence>
<protein>
    <submittedName>
        <fullName evidence="6">Methyltransferase</fullName>
    </submittedName>
</protein>
<dbReference type="GO" id="GO:0008171">
    <property type="term" value="F:O-methyltransferase activity"/>
    <property type="evidence" value="ECO:0007669"/>
    <property type="project" value="InterPro"/>
</dbReference>
<dbReference type="Pfam" id="PF00891">
    <property type="entry name" value="Methyltransf_2"/>
    <property type="match status" value="1"/>
</dbReference>
<dbReference type="Proteomes" id="UP000285972">
    <property type="component" value="Unassembled WGS sequence"/>
</dbReference>
<dbReference type="InterPro" id="IPR016461">
    <property type="entry name" value="COMT-like"/>
</dbReference>
<dbReference type="InterPro" id="IPR029063">
    <property type="entry name" value="SAM-dependent_MTases_sf"/>
</dbReference>
<gene>
    <name evidence="6" type="ORF">BIY26_08555</name>
</gene>
<dbReference type="KEGG" id="bgj:AWC36_13780"/>
<dbReference type="PROSITE" id="PS51683">
    <property type="entry name" value="SAM_OMT_II"/>
    <property type="match status" value="1"/>
</dbReference>
<dbReference type="GeneID" id="70907874"/>
<evidence type="ECO:0000313" key="7">
    <source>
        <dbReference type="Proteomes" id="UP000285972"/>
    </source>
</evidence>
<name>A0AAE8JP66_9GAMM</name>
<dbReference type="GO" id="GO:0046983">
    <property type="term" value="F:protein dimerization activity"/>
    <property type="evidence" value="ECO:0007669"/>
    <property type="project" value="InterPro"/>
</dbReference>
<dbReference type="SUPFAM" id="SSF46785">
    <property type="entry name" value="Winged helix' DNA-binding domain"/>
    <property type="match status" value="1"/>
</dbReference>
<evidence type="ECO:0000256" key="3">
    <source>
        <dbReference type="ARBA" id="ARBA00022691"/>
    </source>
</evidence>
<evidence type="ECO:0000259" key="5">
    <source>
        <dbReference type="Pfam" id="PF00891"/>
    </source>
</evidence>
<dbReference type="PANTHER" id="PTHR43712:SF2">
    <property type="entry name" value="O-METHYLTRANSFERASE CICE"/>
    <property type="match status" value="1"/>
</dbReference>
<reference evidence="6 7" key="1">
    <citation type="submission" date="2016-09" db="EMBL/GenBank/DDBJ databases">
        <authorList>
            <person name="Doonan J."/>
            <person name="Pachebat J.A."/>
            <person name="Golyshin P.N."/>
            <person name="Denman S."/>
            <person name="Mcdonald J.E."/>
        </authorList>
    </citation>
    <scope>NUCLEOTIDE SEQUENCE [LARGE SCALE GENOMIC DNA]</scope>
    <source>
        <strain evidence="6 7">FRB141</strain>
    </source>
</reference>
<dbReference type="EMBL" id="MJLX01000018">
    <property type="protein sequence ID" value="RLM25823.1"/>
    <property type="molecule type" value="Genomic_DNA"/>
</dbReference>
<dbReference type="SUPFAM" id="SSF53335">
    <property type="entry name" value="S-adenosyl-L-methionine-dependent methyltransferases"/>
    <property type="match status" value="1"/>
</dbReference>
<dbReference type="AlphaFoldDB" id="A0AAE8JP66"/>
<feature type="active site" description="Proton acceptor" evidence="4">
    <location>
        <position position="249"/>
    </location>
</feature>
<comment type="caution">
    <text evidence="6">The sequence shown here is derived from an EMBL/GenBank/DDBJ whole genome shotgun (WGS) entry which is preliminary data.</text>
</comment>
<dbReference type="InterPro" id="IPR036390">
    <property type="entry name" value="WH_DNA-bd_sf"/>
</dbReference>
<dbReference type="Gene3D" id="1.10.10.10">
    <property type="entry name" value="Winged helix-like DNA-binding domain superfamily/Winged helix DNA-binding domain"/>
    <property type="match status" value="1"/>
</dbReference>
<dbReference type="GO" id="GO:0032259">
    <property type="term" value="P:methylation"/>
    <property type="evidence" value="ECO:0007669"/>
    <property type="project" value="UniProtKB-KW"/>
</dbReference>
<proteinExistence type="predicted"/>
<sequence>MVNNSGIKKVMEIMIMPLAAKALYVAAEIGIADKISPSGTDISSLAKQCDCNEKNLFDLIKVLTIFGFFKIESNGAIMNTEMSQLLLSDQEQSMRNYCRLFGNEYYRGFDGLMHTCMTGDSGFLHVFGENLYSYLSKSNQRSEVYDLAMRDLSRPVGALLAKEYEGLFNTVNKVIDIGGGSGIILTEIIKRNSHVIGCLFDREDVCTRSENSWKSLPTDVKSRLKVTAGSFFDDIPAGYDVYLIKNILHNWNDESCLSILKEVKRAISESENKSTVLVIEPLLDENELSPKLLFNALFQSVICQDGTRHRTLEKINELAAMSGLHMAGFRKIATNHTVVELVLPNHQ</sequence>
<organism evidence="6 7">
    <name type="scientific">Brenneria goodwinii</name>
    <dbReference type="NCBI Taxonomy" id="1109412"/>
    <lineage>
        <taxon>Bacteria</taxon>
        <taxon>Pseudomonadati</taxon>
        <taxon>Pseudomonadota</taxon>
        <taxon>Gammaproteobacteria</taxon>
        <taxon>Enterobacterales</taxon>
        <taxon>Pectobacteriaceae</taxon>
        <taxon>Brenneria</taxon>
    </lineage>
</organism>
<evidence type="ECO:0000256" key="2">
    <source>
        <dbReference type="ARBA" id="ARBA00022679"/>
    </source>
</evidence>
<evidence type="ECO:0000313" key="6">
    <source>
        <dbReference type="EMBL" id="RLM25823.1"/>
    </source>
</evidence>
<evidence type="ECO:0000256" key="1">
    <source>
        <dbReference type="ARBA" id="ARBA00022603"/>
    </source>
</evidence>
<dbReference type="Gene3D" id="3.40.50.150">
    <property type="entry name" value="Vaccinia Virus protein VP39"/>
    <property type="match status" value="1"/>
</dbReference>
<dbReference type="InterPro" id="IPR001077">
    <property type="entry name" value="COMT_C"/>
</dbReference>
<keyword evidence="3" id="KW-0949">S-adenosyl-L-methionine</keyword>
<keyword evidence="2" id="KW-0808">Transferase</keyword>
<dbReference type="InterPro" id="IPR036388">
    <property type="entry name" value="WH-like_DNA-bd_sf"/>
</dbReference>
<dbReference type="PIRSF" id="PIRSF005739">
    <property type="entry name" value="O-mtase"/>
    <property type="match status" value="1"/>
</dbReference>
<dbReference type="RefSeq" id="WP_095834718.1">
    <property type="nucleotide sequence ID" value="NZ_CP014137.1"/>
</dbReference>